<dbReference type="Pfam" id="PF00251">
    <property type="entry name" value="Glyco_hydro_32N"/>
    <property type="match status" value="1"/>
</dbReference>
<dbReference type="EMBL" id="JAXBLV010000056">
    <property type="protein sequence ID" value="MDY3558809.1"/>
    <property type="molecule type" value="Genomic_DNA"/>
</dbReference>
<dbReference type="PANTHER" id="PTHR42800">
    <property type="entry name" value="EXOINULINASE INUD (AFU_ORTHOLOGUE AFUA_5G00480)"/>
    <property type="match status" value="1"/>
</dbReference>
<evidence type="ECO:0000256" key="3">
    <source>
        <dbReference type="ARBA" id="ARBA00023295"/>
    </source>
</evidence>
<evidence type="ECO:0000256" key="2">
    <source>
        <dbReference type="ARBA" id="ARBA00022801"/>
    </source>
</evidence>
<keyword evidence="8" id="KW-1185">Reference proteome</keyword>
<evidence type="ECO:0000259" key="6">
    <source>
        <dbReference type="Pfam" id="PF08244"/>
    </source>
</evidence>
<dbReference type="SMART" id="SM00640">
    <property type="entry name" value="Glyco_32"/>
    <property type="match status" value="1"/>
</dbReference>
<name>A0ABU5EYU7_9BACT</name>
<dbReference type="CDD" id="cd18622">
    <property type="entry name" value="GH32_Inu-like"/>
    <property type="match status" value="1"/>
</dbReference>
<dbReference type="Pfam" id="PF08244">
    <property type="entry name" value="Glyco_hydro_32C"/>
    <property type="match status" value="1"/>
</dbReference>
<dbReference type="InterPro" id="IPR013320">
    <property type="entry name" value="ConA-like_dom_sf"/>
</dbReference>
<comment type="similarity">
    <text evidence="1 4">Belongs to the glycosyl hydrolase 32 family.</text>
</comment>
<dbReference type="SUPFAM" id="SSF49899">
    <property type="entry name" value="Concanavalin A-like lectins/glucanases"/>
    <property type="match status" value="1"/>
</dbReference>
<evidence type="ECO:0000256" key="1">
    <source>
        <dbReference type="ARBA" id="ARBA00009902"/>
    </source>
</evidence>
<keyword evidence="2 4" id="KW-0378">Hydrolase</keyword>
<dbReference type="InterPro" id="IPR001362">
    <property type="entry name" value="Glyco_hydro_32"/>
</dbReference>
<reference evidence="8" key="1">
    <citation type="journal article" date="2023" name="Mar. Drugs">
        <title>Gemmata algarum, a Novel Planctomycete Isolated from an Algal Mat, Displays Antimicrobial Activity.</title>
        <authorList>
            <person name="Kumar G."/>
            <person name="Kallscheuer N."/>
            <person name="Kashif M."/>
            <person name="Ahamad S."/>
            <person name="Jagadeeshwari U."/>
            <person name="Pannikurungottu S."/>
            <person name="Haufschild T."/>
            <person name="Kabuu M."/>
            <person name="Sasikala C."/>
            <person name="Jogler C."/>
            <person name="Ramana C."/>
        </authorList>
    </citation>
    <scope>NUCLEOTIDE SEQUENCE [LARGE SCALE GENOMIC DNA]</scope>
    <source>
        <strain evidence="8">JC673</strain>
    </source>
</reference>
<protein>
    <submittedName>
        <fullName evidence="7">GH32 C-terminal domain-containing protein</fullName>
    </submittedName>
</protein>
<keyword evidence="3 4" id="KW-0326">Glycosidase</keyword>
<dbReference type="PANTHER" id="PTHR42800:SF1">
    <property type="entry name" value="EXOINULINASE INUD (AFU_ORTHOLOGUE AFUA_5G00480)"/>
    <property type="match status" value="1"/>
</dbReference>
<dbReference type="InterPro" id="IPR023296">
    <property type="entry name" value="Glyco_hydro_beta-prop_sf"/>
</dbReference>
<evidence type="ECO:0000313" key="7">
    <source>
        <dbReference type="EMBL" id="MDY3558809.1"/>
    </source>
</evidence>
<dbReference type="InterPro" id="IPR013189">
    <property type="entry name" value="Glyco_hydro_32_C"/>
</dbReference>
<evidence type="ECO:0000256" key="4">
    <source>
        <dbReference type="RuleBase" id="RU362110"/>
    </source>
</evidence>
<dbReference type="Gene3D" id="2.60.120.560">
    <property type="entry name" value="Exo-inulinase, domain 1"/>
    <property type="match status" value="1"/>
</dbReference>
<proteinExistence type="inferred from homology"/>
<accession>A0ABU5EYU7</accession>
<dbReference type="Gene3D" id="2.115.10.20">
    <property type="entry name" value="Glycosyl hydrolase domain, family 43"/>
    <property type="match status" value="1"/>
</dbReference>
<evidence type="ECO:0000259" key="5">
    <source>
        <dbReference type="Pfam" id="PF00251"/>
    </source>
</evidence>
<evidence type="ECO:0000313" key="8">
    <source>
        <dbReference type="Proteomes" id="UP001272242"/>
    </source>
</evidence>
<dbReference type="SUPFAM" id="SSF75005">
    <property type="entry name" value="Arabinanase/levansucrase/invertase"/>
    <property type="match status" value="1"/>
</dbReference>
<organism evidence="7 8">
    <name type="scientific">Gemmata algarum</name>
    <dbReference type="NCBI Taxonomy" id="2975278"/>
    <lineage>
        <taxon>Bacteria</taxon>
        <taxon>Pseudomonadati</taxon>
        <taxon>Planctomycetota</taxon>
        <taxon>Planctomycetia</taxon>
        <taxon>Gemmatales</taxon>
        <taxon>Gemmataceae</taxon>
        <taxon>Gemmata</taxon>
    </lineage>
</organism>
<dbReference type="Proteomes" id="UP001272242">
    <property type="component" value="Unassembled WGS sequence"/>
</dbReference>
<dbReference type="InterPro" id="IPR013148">
    <property type="entry name" value="Glyco_hydro_32_N"/>
</dbReference>
<feature type="domain" description="Glycosyl hydrolase family 32 C-terminal" evidence="6">
    <location>
        <begin position="635"/>
        <end position="688"/>
    </location>
</feature>
<sequence length="708" mass="77876">MRLPLPLLVCAFLTPAVRAEDRKDVLVADFEGRTYGAGWKTTGTAFGPGPAAGALPGQMSVSGFLGKGLVNSFLNGDDSTGTLTSPELTIDRKYLNFLVGGGKHPGKTCINLLVGGKVARTATGPNDRPGGSEHLDWHSWDVTEFAGQKAVIEIVDQQKGGWGHINVDHIVLSDTKKQNELLTATLDLTQSYLLLPVKSGAPVRRVRFLVGGDVVREFDIELATDGKGDFRATSDVSAFKGKKLTVEALLPADVKLAGLVDQSPRWAEADELYKEKHRPLFHFTSRTGWLNDPNGLVYADGAWHLFYQHNPFGREWGNMHWGHAVSTDLFRWKEEGVALYPRKYGDWAFSGSAVVDNGNTSGWGTKEKPPLVLAYTSTGRGECVAFSTDGGRTWTEYDKNPVVKHAGRDPKLVWHEPTKNWVMAVYDEAEKKQWIAFYTSPDLKAWTFASRIEGFFECPDLFQQVVSGKGPSDPRSRWVLYGADGKYLLGDFDGKQFKPDFREKKQLWYGRFYAAQTFDSAPAGKGSLPRRVQIGWAQGVSFPGTPFNQQMTVPVELRLLTTPGGPRLTARPVDELRSLRETAEPVARFKDTDAKEPTVLAENLDAFEVICTASAGRPFVLDLRGTKLRYDTDKKALTCNGVTAPIDAPAGNFLLHVLVDRGSVEVFADNGRVAMSVAAIPNEKNRTVGLGGHLDSGSVWRLKSAWEK</sequence>
<feature type="domain" description="Glycosyl hydrolase family 32 N-terminal" evidence="5">
    <location>
        <begin position="282"/>
        <end position="561"/>
    </location>
</feature>
<comment type="caution">
    <text evidence="7">The sequence shown here is derived from an EMBL/GenBank/DDBJ whole genome shotgun (WGS) entry which is preliminary data.</text>
</comment>
<gene>
    <name evidence="7" type="ORF">R5W23_005966</name>
</gene>
<dbReference type="RefSeq" id="WP_320685682.1">
    <property type="nucleotide sequence ID" value="NZ_JAXBLV010000056.1"/>
</dbReference>